<dbReference type="GO" id="GO:0032543">
    <property type="term" value="P:mitochondrial translation"/>
    <property type="evidence" value="ECO:0007669"/>
    <property type="project" value="UniProtKB-ARBA"/>
</dbReference>
<dbReference type="PANTHER" id="PTHR46203:SF1">
    <property type="entry name" value="MITOCHONDRIAL TRANSLATION RELEASE FACTOR IN RESCUE"/>
    <property type="match status" value="1"/>
</dbReference>
<dbReference type="STRING" id="1507870.A0A1V8SAC6"/>
<keyword evidence="4" id="KW-0496">Mitochondrion</keyword>
<dbReference type="GO" id="GO:0003747">
    <property type="term" value="F:translation release factor activity"/>
    <property type="evidence" value="ECO:0007669"/>
    <property type="project" value="InterPro"/>
</dbReference>
<comment type="similarity">
    <text evidence="2">Belongs to the prokaryotic/mitochondrial release factor family.</text>
</comment>
<feature type="region of interest" description="Disordered" evidence="5">
    <location>
        <begin position="126"/>
        <end position="152"/>
    </location>
</feature>
<accession>A0A1V8SAC6</accession>
<comment type="subcellular location">
    <subcellularLocation>
        <location evidence="1">Mitochondrion</location>
    </subcellularLocation>
</comment>
<dbReference type="OrthoDB" id="277888at2759"/>
<dbReference type="FunCoup" id="A0A1V8SAC6">
    <property type="interactions" value="94"/>
</dbReference>
<dbReference type="EMBL" id="NAJO01000075">
    <property type="protein sequence ID" value="OQN95957.1"/>
    <property type="molecule type" value="Genomic_DNA"/>
</dbReference>
<keyword evidence="8" id="KW-1185">Reference proteome</keyword>
<dbReference type="PANTHER" id="PTHR46203">
    <property type="entry name" value="PROBABLE PEPTIDE CHAIN RELEASE FACTOR C12ORF65"/>
    <property type="match status" value="1"/>
</dbReference>
<dbReference type="InterPro" id="IPR052405">
    <property type="entry name" value="Mito_Transl_Release_Factor"/>
</dbReference>
<dbReference type="Gene3D" id="3.30.160.20">
    <property type="match status" value="1"/>
</dbReference>
<feature type="domain" description="Prokaryotic-type class I peptide chain release factors" evidence="6">
    <location>
        <begin position="58"/>
        <end position="155"/>
    </location>
</feature>
<evidence type="ECO:0000313" key="8">
    <source>
        <dbReference type="Proteomes" id="UP000192596"/>
    </source>
</evidence>
<evidence type="ECO:0000256" key="1">
    <source>
        <dbReference type="ARBA" id="ARBA00004173"/>
    </source>
</evidence>
<proteinExistence type="inferred from homology"/>
<evidence type="ECO:0000313" key="7">
    <source>
        <dbReference type="EMBL" id="OQN95957.1"/>
    </source>
</evidence>
<evidence type="ECO:0000259" key="6">
    <source>
        <dbReference type="Pfam" id="PF00472"/>
    </source>
</evidence>
<dbReference type="InterPro" id="IPR045853">
    <property type="entry name" value="Pep_chain_release_fac_I_sf"/>
</dbReference>
<evidence type="ECO:0000256" key="5">
    <source>
        <dbReference type="SAM" id="MobiDB-lite"/>
    </source>
</evidence>
<evidence type="ECO:0000256" key="4">
    <source>
        <dbReference type="ARBA" id="ARBA00023128"/>
    </source>
</evidence>
<sequence>MKPIALGHKPSCADGIDPMQVRPAARTLLASLRPATVPSRLYHQGPILLEKALPPRRKITEDEITESFLKGSGPGGQKINKTSSAVQLKHLPTGIVVKCQETRSREQNRKFARQILGERLDEIEKGGESRAAIKAERAKSKKASADKKTRRKYKKLAEGKEAVVDNAGFVDAAANKTMQSETIEKPVATGIEVPQP</sequence>
<dbReference type="Proteomes" id="UP000192596">
    <property type="component" value="Unassembled WGS sequence"/>
</dbReference>
<dbReference type="FunFam" id="3.30.160.20:FF:000065">
    <property type="entry name" value="Peptidyl-tRNA hydrolase domain protein"/>
    <property type="match status" value="1"/>
</dbReference>
<dbReference type="InParanoid" id="A0A1V8SAC6"/>
<dbReference type="InterPro" id="IPR000352">
    <property type="entry name" value="Pep_chain_release_fac_I"/>
</dbReference>
<protein>
    <recommendedName>
        <fullName evidence="6">Prokaryotic-type class I peptide chain release factors domain-containing protein</fullName>
    </recommendedName>
</protein>
<comment type="caution">
    <text evidence="7">The sequence shown here is derived from an EMBL/GenBank/DDBJ whole genome shotgun (WGS) entry which is preliminary data.</text>
</comment>
<keyword evidence="3" id="KW-0809">Transit peptide</keyword>
<dbReference type="GO" id="GO:0005739">
    <property type="term" value="C:mitochondrion"/>
    <property type="evidence" value="ECO:0007669"/>
    <property type="project" value="UniProtKB-SubCell"/>
</dbReference>
<name>A0A1V8SAC6_9PEZI</name>
<dbReference type="SUPFAM" id="SSF75620">
    <property type="entry name" value="Release factor"/>
    <property type="match status" value="1"/>
</dbReference>
<dbReference type="AlphaFoldDB" id="A0A1V8SAC6"/>
<reference evidence="8" key="1">
    <citation type="submission" date="2017-03" db="EMBL/GenBank/DDBJ databases">
        <title>Genomes of endolithic fungi from Antarctica.</title>
        <authorList>
            <person name="Coleine C."/>
            <person name="Masonjones S."/>
            <person name="Stajich J.E."/>
        </authorList>
    </citation>
    <scope>NUCLEOTIDE SEQUENCE [LARGE SCALE GENOMIC DNA]</scope>
    <source>
        <strain evidence="8">CCFEE 5527</strain>
    </source>
</reference>
<organism evidence="7 8">
    <name type="scientific">Cryoendolithus antarcticus</name>
    <dbReference type="NCBI Taxonomy" id="1507870"/>
    <lineage>
        <taxon>Eukaryota</taxon>
        <taxon>Fungi</taxon>
        <taxon>Dikarya</taxon>
        <taxon>Ascomycota</taxon>
        <taxon>Pezizomycotina</taxon>
        <taxon>Dothideomycetes</taxon>
        <taxon>Dothideomycetidae</taxon>
        <taxon>Cladosporiales</taxon>
        <taxon>Cladosporiaceae</taxon>
        <taxon>Cryoendolithus</taxon>
    </lineage>
</organism>
<evidence type="ECO:0000256" key="2">
    <source>
        <dbReference type="ARBA" id="ARBA00010835"/>
    </source>
</evidence>
<gene>
    <name evidence="7" type="ORF">B0A48_17900</name>
</gene>
<evidence type="ECO:0000256" key="3">
    <source>
        <dbReference type="ARBA" id="ARBA00022946"/>
    </source>
</evidence>
<feature type="compositionally biased region" description="Basic and acidic residues" evidence="5">
    <location>
        <begin position="126"/>
        <end position="147"/>
    </location>
</feature>
<dbReference type="Pfam" id="PF00472">
    <property type="entry name" value="RF-1"/>
    <property type="match status" value="1"/>
</dbReference>